<evidence type="ECO:0000256" key="1">
    <source>
        <dbReference type="SAM" id="MobiDB-lite"/>
    </source>
</evidence>
<evidence type="ECO:0000313" key="3">
    <source>
        <dbReference type="EMBL" id="KAF2666052.1"/>
    </source>
</evidence>
<dbReference type="Proteomes" id="UP000799302">
    <property type="component" value="Unassembled WGS sequence"/>
</dbReference>
<protein>
    <submittedName>
        <fullName evidence="3">Uncharacterized protein</fullName>
    </submittedName>
</protein>
<keyword evidence="2" id="KW-0732">Signal</keyword>
<keyword evidence="4" id="KW-1185">Reference proteome</keyword>
<accession>A0A6A6U1Q9</accession>
<feature type="signal peptide" evidence="2">
    <location>
        <begin position="1"/>
        <end position="17"/>
    </location>
</feature>
<organism evidence="3 4">
    <name type="scientific">Microthyrium microscopicum</name>
    <dbReference type="NCBI Taxonomy" id="703497"/>
    <lineage>
        <taxon>Eukaryota</taxon>
        <taxon>Fungi</taxon>
        <taxon>Dikarya</taxon>
        <taxon>Ascomycota</taxon>
        <taxon>Pezizomycotina</taxon>
        <taxon>Dothideomycetes</taxon>
        <taxon>Dothideomycetes incertae sedis</taxon>
        <taxon>Microthyriales</taxon>
        <taxon>Microthyriaceae</taxon>
        <taxon>Microthyrium</taxon>
    </lineage>
</organism>
<reference evidence="3" key="1">
    <citation type="journal article" date="2020" name="Stud. Mycol.">
        <title>101 Dothideomycetes genomes: a test case for predicting lifestyles and emergence of pathogens.</title>
        <authorList>
            <person name="Haridas S."/>
            <person name="Albert R."/>
            <person name="Binder M."/>
            <person name="Bloem J."/>
            <person name="Labutti K."/>
            <person name="Salamov A."/>
            <person name="Andreopoulos B."/>
            <person name="Baker S."/>
            <person name="Barry K."/>
            <person name="Bills G."/>
            <person name="Bluhm B."/>
            <person name="Cannon C."/>
            <person name="Castanera R."/>
            <person name="Culley D."/>
            <person name="Daum C."/>
            <person name="Ezra D."/>
            <person name="Gonzalez J."/>
            <person name="Henrissat B."/>
            <person name="Kuo A."/>
            <person name="Liang C."/>
            <person name="Lipzen A."/>
            <person name="Lutzoni F."/>
            <person name="Magnuson J."/>
            <person name="Mondo S."/>
            <person name="Nolan M."/>
            <person name="Ohm R."/>
            <person name="Pangilinan J."/>
            <person name="Park H.-J."/>
            <person name="Ramirez L."/>
            <person name="Alfaro M."/>
            <person name="Sun H."/>
            <person name="Tritt A."/>
            <person name="Yoshinaga Y."/>
            <person name="Zwiers L.-H."/>
            <person name="Turgeon B."/>
            <person name="Goodwin S."/>
            <person name="Spatafora J."/>
            <person name="Crous P."/>
            <person name="Grigoriev I."/>
        </authorList>
    </citation>
    <scope>NUCLEOTIDE SEQUENCE</scope>
    <source>
        <strain evidence="3">CBS 115976</strain>
    </source>
</reference>
<proteinExistence type="predicted"/>
<feature type="compositionally biased region" description="Polar residues" evidence="1">
    <location>
        <begin position="69"/>
        <end position="78"/>
    </location>
</feature>
<name>A0A6A6U1Q9_9PEZI</name>
<dbReference type="EMBL" id="MU004239">
    <property type="protein sequence ID" value="KAF2666052.1"/>
    <property type="molecule type" value="Genomic_DNA"/>
</dbReference>
<evidence type="ECO:0000256" key="2">
    <source>
        <dbReference type="SAM" id="SignalP"/>
    </source>
</evidence>
<feature type="chain" id="PRO_5025536905" evidence="2">
    <location>
        <begin position="18"/>
        <end position="78"/>
    </location>
</feature>
<gene>
    <name evidence="3" type="ORF">BT63DRAFT_427842</name>
</gene>
<dbReference type="AlphaFoldDB" id="A0A6A6U1Q9"/>
<evidence type="ECO:0000313" key="4">
    <source>
        <dbReference type="Proteomes" id="UP000799302"/>
    </source>
</evidence>
<sequence>MVSTLATLALLATPTIPITEQEAFHTTEEEEEETEAAAESHVKQHKTIIFTFLPIQPNKTKEQKKRHSNSSIQRSKNS</sequence>
<feature type="region of interest" description="Disordered" evidence="1">
    <location>
        <begin position="23"/>
        <end position="78"/>
    </location>
</feature>